<dbReference type="RefSeq" id="WP_152264615.1">
    <property type="nucleotide sequence ID" value="NZ_VOKX01000070.1"/>
</dbReference>
<dbReference type="OrthoDB" id="4924123at2"/>
<dbReference type="AlphaFoldDB" id="A0A5N5W5J0"/>
<dbReference type="Proteomes" id="UP000327000">
    <property type="component" value="Unassembled WGS sequence"/>
</dbReference>
<name>A0A5N5W5J0_STRMB</name>
<dbReference type="EMBL" id="VOKX01000070">
    <property type="protein sequence ID" value="KAB7839501.1"/>
    <property type="molecule type" value="Genomic_DNA"/>
</dbReference>
<protein>
    <submittedName>
        <fullName evidence="1">Uncharacterized protein</fullName>
    </submittedName>
</protein>
<accession>A0A5N5W5J0</accession>
<comment type="caution">
    <text evidence="1">The sequence shown here is derived from an EMBL/GenBank/DDBJ whole genome shotgun (WGS) entry which is preliminary data.</text>
</comment>
<reference evidence="1 2" key="1">
    <citation type="journal article" date="2019" name="Microb. Cell Fact.">
        <title>Exploring novel herbicidin analogues by transcriptional regulator overexpression and MS/MS molecular networking.</title>
        <authorList>
            <person name="Shi Y."/>
            <person name="Gu R."/>
            <person name="Li Y."/>
            <person name="Wang X."/>
            <person name="Ren W."/>
            <person name="Li X."/>
            <person name="Wang L."/>
            <person name="Xie Y."/>
            <person name="Hong B."/>
        </authorList>
    </citation>
    <scope>NUCLEOTIDE SEQUENCE [LARGE SCALE GENOMIC DNA]</scope>
    <source>
        <strain evidence="1 2">US-43</strain>
    </source>
</reference>
<evidence type="ECO:0000313" key="1">
    <source>
        <dbReference type="EMBL" id="KAB7839501.1"/>
    </source>
</evidence>
<gene>
    <name evidence="1" type="ORF">FRZ00_21430</name>
</gene>
<proteinExistence type="predicted"/>
<keyword evidence="2" id="KW-1185">Reference proteome</keyword>
<organism evidence="1 2">
    <name type="scientific">Streptomyces mobaraensis</name>
    <name type="common">Streptoverticillium mobaraense</name>
    <dbReference type="NCBI Taxonomy" id="35621"/>
    <lineage>
        <taxon>Bacteria</taxon>
        <taxon>Bacillati</taxon>
        <taxon>Actinomycetota</taxon>
        <taxon>Actinomycetes</taxon>
        <taxon>Kitasatosporales</taxon>
        <taxon>Streptomycetaceae</taxon>
        <taxon>Streptomyces</taxon>
    </lineage>
</organism>
<sequence>MVCRHLQRQDHDHLVAEHFFTWPGYIPKMVLADEQHLAAPVATLLMATVALTKSVFDEDEGVCRPGSRVLPIR</sequence>
<evidence type="ECO:0000313" key="2">
    <source>
        <dbReference type="Proteomes" id="UP000327000"/>
    </source>
</evidence>